<protein>
    <recommendedName>
        <fullName evidence="5">CUB domain-containing protein</fullName>
    </recommendedName>
</protein>
<evidence type="ECO:0000256" key="3">
    <source>
        <dbReference type="ARBA" id="ARBA00023157"/>
    </source>
</evidence>
<organism evidence="6 7">
    <name type="scientific">Ridgeia piscesae</name>
    <name type="common">Tubeworm</name>
    <dbReference type="NCBI Taxonomy" id="27915"/>
    <lineage>
        <taxon>Eukaryota</taxon>
        <taxon>Metazoa</taxon>
        <taxon>Spiralia</taxon>
        <taxon>Lophotrochozoa</taxon>
        <taxon>Annelida</taxon>
        <taxon>Polychaeta</taxon>
        <taxon>Sedentaria</taxon>
        <taxon>Canalipalpata</taxon>
        <taxon>Sabellida</taxon>
        <taxon>Siboglinidae</taxon>
        <taxon>Ridgeia</taxon>
    </lineage>
</organism>
<dbReference type="Proteomes" id="UP001209878">
    <property type="component" value="Unassembled WGS sequence"/>
</dbReference>
<keyword evidence="3 4" id="KW-1015">Disulfide bond</keyword>
<dbReference type="PANTHER" id="PTHR46376:SF2">
    <property type="entry name" value="DISTRACTED, ISOFORM B"/>
    <property type="match status" value="1"/>
</dbReference>
<dbReference type="InterPro" id="IPR035914">
    <property type="entry name" value="Sperma_CUB_dom_sf"/>
</dbReference>
<sequence length="117" mass="12967">MISLYAVGCRVHNVKEDFFVFVVTSGELLRVSLTSYPNMSLLCACVTVLMAEEGKVGMITDGAGNYSLDVKCSWIITGTPGVPIRLRVWQFATECSWDHLYVYDGDSVYSPLIAAFR</sequence>
<evidence type="ECO:0000259" key="5">
    <source>
        <dbReference type="PROSITE" id="PS01180"/>
    </source>
</evidence>
<dbReference type="Pfam" id="PF00431">
    <property type="entry name" value="CUB"/>
    <property type="match status" value="1"/>
</dbReference>
<dbReference type="Gene3D" id="2.60.120.290">
    <property type="entry name" value="Spermadhesin, CUB domain"/>
    <property type="match status" value="1"/>
</dbReference>
<dbReference type="EMBL" id="JAODUO010000601">
    <property type="protein sequence ID" value="KAK2177371.1"/>
    <property type="molecule type" value="Genomic_DNA"/>
</dbReference>
<comment type="caution">
    <text evidence="4">Lacks conserved residue(s) required for the propagation of feature annotation.</text>
</comment>
<accession>A0AAD9NQZ8</accession>
<evidence type="ECO:0000256" key="1">
    <source>
        <dbReference type="ARBA" id="ARBA00022441"/>
    </source>
</evidence>
<feature type="disulfide bond" evidence="4">
    <location>
        <begin position="45"/>
        <end position="72"/>
    </location>
</feature>
<dbReference type="InterPro" id="IPR051568">
    <property type="entry name" value="LZTR1/Attractin"/>
</dbReference>
<gene>
    <name evidence="6" type="ORF">NP493_601g02010</name>
</gene>
<proteinExistence type="predicted"/>
<reference evidence="6" key="1">
    <citation type="journal article" date="2023" name="Mol. Biol. Evol.">
        <title>Third-Generation Sequencing Reveals the Adaptive Role of the Epigenome in Three Deep-Sea Polychaetes.</title>
        <authorList>
            <person name="Perez M."/>
            <person name="Aroh O."/>
            <person name="Sun Y."/>
            <person name="Lan Y."/>
            <person name="Juniper S.K."/>
            <person name="Young C.R."/>
            <person name="Angers B."/>
            <person name="Qian P.Y."/>
        </authorList>
    </citation>
    <scope>NUCLEOTIDE SEQUENCE</scope>
    <source>
        <strain evidence="6">R07B-5</strain>
    </source>
</reference>
<keyword evidence="1" id="KW-0880">Kelch repeat</keyword>
<evidence type="ECO:0000256" key="2">
    <source>
        <dbReference type="ARBA" id="ARBA00022737"/>
    </source>
</evidence>
<dbReference type="SUPFAM" id="SSF49854">
    <property type="entry name" value="Spermadhesin, CUB domain"/>
    <property type="match status" value="1"/>
</dbReference>
<dbReference type="InterPro" id="IPR000859">
    <property type="entry name" value="CUB_dom"/>
</dbReference>
<dbReference type="CDD" id="cd00041">
    <property type="entry name" value="CUB"/>
    <property type="match status" value="1"/>
</dbReference>
<dbReference type="AlphaFoldDB" id="A0AAD9NQZ8"/>
<feature type="domain" description="CUB" evidence="5">
    <location>
        <begin position="45"/>
        <end position="117"/>
    </location>
</feature>
<dbReference type="PROSITE" id="PS01180">
    <property type="entry name" value="CUB"/>
    <property type="match status" value="1"/>
</dbReference>
<dbReference type="PANTHER" id="PTHR46376">
    <property type="entry name" value="LEUCINE-ZIPPER-LIKE TRANSCRIPTIONAL REGULATOR 1"/>
    <property type="match status" value="1"/>
</dbReference>
<keyword evidence="2" id="KW-0677">Repeat</keyword>
<evidence type="ECO:0000313" key="6">
    <source>
        <dbReference type="EMBL" id="KAK2177371.1"/>
    </source>
</evidence>
<keyword evidence="7" id="KW-1185">Reference proteome</keyword>
<comment type="caution">
    <text evidence="6">The sequence shown here is derived from an EMBL/GenBank/DDBJ whole genome shotgun (WGS) entry which is preliminary data.</text>
</comment>
<dbReference type="GO" id="GO:0005794">
    <property type="term" value="C:Golgi apparatus"/>
    <property type="evidence" value="ECO:0007669"/>
    <property type="project" value="TreeGrafter"/>
</dbReference>
<evidence type="ECO:0000256" key="4">
    <source>
        <dbReference type="PROSITE-ProRule" id="PRU00059"/>
    </source>
</evidence>
<name>A0AAD9NQZ8_RIDPI</name>
<evidence type="ECO:0000313" key="7">
    <source>
        <dbReference type="Proteomes" id="UP001209878"/>
    </source>
</evidence>